<dbReference type="EMBL" id="JBBAXC010000002">
    <property type="protein sequence ID" value="MEI5905969.1"/>
    <property type="molecule type" value="Genomic_DNA"/>
</dbReference>
<feature type="binding site" evidence="2">
    <location>
        <position position="32"/>
    </location>
    <ligand>
        <name>substrate</name>
    </ligand>
</feature>
<feature type="active site" description="Proton acceptor" evidence="2">
    <location>
        <position position="63"/>
    </location>
</feature>
<name>A0ABU8H9Y6_9BACI</name>
<comment type="caution">
    <text evidence="2">Lacks conserved residue(s) required for the propagation of feature annotation.</text>
</comment>
<dbReference type="PANTHER" id="PTHR10291">
    <property type="entry name" value="DEHYDRODOLICHYL DIPHOSPHATE SYNTHASE FAMILY MEMBER"/>
    <property type="match status" value="1"/>
</dbReference>
<feature type="binding site" evidence="2">
    <location>
        <position position="66"/>
    </location>
    <ligand>
        <name>substrate</name>
    </ligand>
</feature>
<feature type="binding site" evidence="2">
    <location>
        <begin position="189"/>
        <end position="191"/>
    </location>
    <ligand>
        <name>substrate</name>
    </ligand>
</feature>
<feature type="binding site" evidence="2">
    <location>
        <begin position="16"/>
        <end position="19"/>
    </location>
    <ligand>
        <name>substrate</name>
    </ligand>
</feature>
<dbReference type="SUPFAM" id="SSF64005">
    <property type="entry name" value="Undecaprenyl diphosphate synthase"/>
    <property type="match status" value="1"/>
</dbReference>
<dbReference type="Pfam" id="PF01255">
    <property type="entry name" value="Prenyltransf"/>
    <property type="match status" value="1"/>
</dbReference>
<feature type="binding site" evidence="2">
    <location>
        <position position="28"/>
    </location>
    <ligand>
        <name>substrate</name>
    </ligand>
</feature>
<accession>A0ABU8H9Y6</accession>
<comment type="similarity">
    <text evidence="2">Belongs to the UPP synthase family.</text>
</comment>
<keyword evidence="4" id="KW-1185">Reference proteome</keyword>
<dbReference type="PROSITE" id="PS01066">
    <property type="entry name" value="UPP_SYNTHASE"/>
    <property type="match status" value="1"/>
</dbReference>
<keyword evidence="2" id="KW-0460">Magnesium</keyword>
<dbReference type="NCBIfam" id="TIGR00055">
    <property type="entry name" value="uppS"/>
    <property type="match status" value="1"/>
</dbReference>
<feature type="binding site" evidence="2">
    <location>
        <position position="183"/>
    </location>
    <ligand>
        <name>substrate</name>
    </ligand>
</feature>
<reference evidence="3 4" key="1">
    <citation type="journal article" date="2018" name="J. Microbiol.">
        <title>Bacillus spongiae sp. nov., isolated from sponge of Jeju Island.</title>
        <authorList>
            <person name="Lee G.E."/>
            <person name="Im W.T."/>
            <person name="Park J.S."/>
        </authorList>
    </citation>
    <scope>NUCLEOTIDE SEQUENCE [LARGE SCALE GENOMIC DNA]</scope>
    <source>
        <strain evidence="3 4">135PIL107-10</strain>
    </source>
</reference>
<evidence type="ECO:0000256" key="2">
    <source>
        <dbReference type="HAMAP-Rule" id="MF_01139"/>
    </source>
</evidence>
<dbReference type="HAMAP" id="MF_01139">
    <property type="entry name" value="ISPT"/>
    <property type="match status" value="1"/>
</dbReference>
<gene>
    <name evidence="3" type="ORF">WAK64_02660</name>
</gene>
<dbReference type="Proteomes" id="UP001312865">
    <property type="component" value="Unassembled WGS sequence"/>
</dbReference>
<comment type="cofactor">
    <cofactor evidence="2">
        <name>Mg(2+)</name>
        <dbReference type="ChEBI" id="CHEBI:18420"/>
    </cofactor>
    <text evidence="2">Binds 2 magnesium ions per subunit.</text>
</comment>
<keyword evidence="2" id="KW-0479">Metal-binding</keyword>
<comment type="subunit">
    <text evidence="2">Homodimer.</text>
</comment>
<keyword evidence="1 2" id="KW-0808">Transferase</keyword>
<dbReference type="Gene3D" id="3.40.1180.10">
    <property type="entry name" value="Decaprenyl diphosphate synthase-like"/>
    <property type="match status" value="1"/>
</dbReference>
<feature type="binding site" evidence="2">
    <location>
        <position position="15"/>
    </location>
    <ligand>
        <name>Mg(2+)</name>
        <dbReference type="ChEBI" id="CHEBI:18420"/>
    </ligand>
</feature>
<comment type="function">
    <text evidence="2">Catalyzes the condensation of isopentenyl diphosphate (IPP) with allylic pyrophosphates generating different type of terpenoids.</text>
</comment>
<feature type="active site" evidence="2">
    <location>
        <position position="15"/>
    </location>
</feature>
<dbReference type="GO" id="GO:0016740">
    <property type="term" value="F:transferase activity"/>
    <property type="evidence" value="ECO:0007669"/>
    <property type="project" value="UniProtKB-KW"/>
</dbReference>
<dbReference type="RefSeq" id="WP_336585393.1">
    <property type="nucleotide sequence ID" value="NZ_JBBAXC010000002.1"/>
</dbReference>
<dbReference type="EC" id="2.5.1.-" evidence="2"/>
<feature type="binding site" evidence="2">
    <location>
        <position position="20"/>
    </location>
    <ligand>
        <name>substrate</name>
    </ligand>
</feature>
<dbReference type="InterPro" id="IPR036424">
    <property type="entry name" value="UPP_synth-like_sf"/>
</dbReference>
<dbReference type="InterPro" id="IPR001441">
    <property type="entry name" value="UPP_synth-like"/>
</dbReference>
<dbReference type="PANTHER" id="PTHR10291:SF0">
    <property type="entry name" value="DEHYDRODOLICHYL DIPHOSPHATE SYNTHASE 2"/>
    <property type="match status" value="1"/>
</dbReference>
<comment type="caution">
    <text evidence="3">The sequence shown here is derived from an EMBL/GenBank/DDBJ whole genome shotgun (WGS) entry which is preliminary data.</text>
</comment>
<sequence length="235" mass="26884">METLIAPKHIAIMMDGNGRWGEQRGLTRSQGHYAGSVAMENIIKDSLDLGIEALTLYAFSSENWSRPKEEVNYLMDLPTIFLKEKLPEFMKNNIKVCISGDIQGLPQHTRKAVEEAVQKTKDNNKLIVNFALNYGGRKELLFAVKSLIKDVKNTSVEMEEISNELIENYLYTTGLPDPEIIIRTGGEKRISNFLLWQSSKSHLWFTDTYFPDFNKQLLIQAITEVNEREQTITSH</sequence>
<dbReference type="InterPro" id="IPR018520">
    <property type="entry name" value="UPP_synth-like_CS"/>
</dbReference>
<protein>
    <recommendedName>
        <fullName evidence="2">Isoprenyl transferase</fullName>
        <ecNumber evidence="2">2.5.1.-</ecNumber>
    </recommendedName>
</protein>
<evidence type="ECO:0000256" key="1">
    <source>
        <dbReference type="ARBA" id="ARBA00022679"/>
    </source>
</evidence>
<evidence type="ECO:0000313" key="4">
    <source>
        <dbReference type="Proteomes" id="UP001312865"/>
    </source>
</evidence>
<organism evidence="3 4">
    <name type="scientific">Bacillus spongiae</name>
    <dbReference type="NCBI Taxonomy" id="2683610"/>
    <lineage>
        <taxon>Bacteria</taxon>
        <taxon>Bacillati</taxon>
        <taxon>Bacillota</taxon>
        <taxon>Bacilli</taxon>
        <taxon>Bacillales</taxon>
        <taxon>Bacillaceae</taxon>
        <taxon>Bacillus</taxon>
    </lineage>
</organism>
<feature type="binding site" evidence="2">
    <location>
        <position position="64"/>
    </location>
    <ligand>
        <name>substrate</name>
    </ligand>
</feature>
<proteinExistence type="inferred from homology"/>
<dbReference type="CDD" id="cd00475">
    <property type="entry name" value="Cis_IPPS"/>
    <property type="match status" value="1"/>
</dbReference>
<feature type="binding site" evidence="2">
    <location>
        <begin position="60"/>
        <end position="62"/>
    </location>
    <ligand>
        <name>substrate</name>
    </ligand>
</feature>
<evidence type="ECO:0000313" key="3">
    <source>
        <dbReference type="EMBL" id="MEI5905969.1"/>
    </source>
</evidence>
<dbReference type="NCBIfam" id="NF011405">
    <property type="entry name" value="PRK14830.1"/>
    <property type="match status" value="1"/>
</dbReference>